<dbReference type="Proteomes" id="UP000654471">
    <property type="component" value="Unassembled WGS sequence"/>
</dbReference>
<evidence type="ECO:0000313" key="2">
    <source>
        <dbReference type="EMBL" id="GGU55497.1"/>
    </source>
</evidence>
<feature type="region of interest" description="Disordered" evidence="1">
    <location>
        <begin position="19"/>
        <end position="43"/>
    </location>
</feature>
<proteinExistence type="predicted"/>
<accession>A0ABQ2UY43</accession>
<dbReference type="Pfam" id="PF19746">
    <property type="entry name" value="DUF6233"/>
    <property type="match status" value="1"/>
</dbReference>
<sequence length="94" mass="9843">MQHVGLPVIPTYRRSKALPPTKPSGWVVRTPRSATPGGGTLVHEAPCRRAVGEGRETGALEALDALMRPGAKACHDCAATEVLLPAMELGQGYG</sequence>
<reference evidence="3" key="1">
    <citation type="journal article" date="2019" name="Int. J. Syst. Evol. Microbiol.">
        <title>The Global Catalogue of Microorganisms (GCM) 10K type strain sequencing project: providing services to taxonomists for standard genome sequencing and annotation.</title>
        <authorList>
            <consortium name="The Broad Institute Genomics Platform"/>
            <consortium name="The Broad Institute Genome Sequencing Center for Infectious Disease"/>
            <person name="Wu L."/>
            <person name="Ma J."/>
        </authorList>
    </citation>
    <scope>NUCLEOTIDE SEQUENCE [LARGE SCALE GENOMIC DNA]</scope>
    <source>
        <strain evidence="3">JCM 3399</strain>
    </source>
</reference>
<evidence type="ECO:0000256" key="1">
    <source>
        <dbReference type="SAM" id="MobiDB-lite"/>
    </source>
</evidence>
<gene>
    <name evidence="2" type="ORF">GCM10010211_20300</name>
</gene>
<name>A0ABQ2UY43_9ACTN</name>
<dbReference type="EMBL" id="BMRP01000005">
    <property type="protein sequence ID" value="GGU55497.1"/>
    <property type="molecule type" value="Genomic_DNA"/>
</dbReference>
<comment type="caution">
    <text evidence="2">The sequence shown here is derived from an EMBL/GenBank/DDBJ whole genome shotgun (WGS) entry which is preliminary data.</text>
</comment>
<protein>
    <submittedName>
        <fullName evidence="2">Uncharacterized protein</fullName>
    </submittedName>
</protein>
<evidence type="ECO:0000313" key="3">
    <source>
        <dbReference type="Proteomes" id="UP000654471"/>
    </source>
</evidence>
<dbReference type="InterPro" id="IPR046200">
    <property type="entry name" value="DUF6233"/>
</dbReference>
<organism evidence="2 3">
    <name type="scientific">Streptomyces albospinus</name>
    <dbReference type="NCBI Taxonomy" id="285515"/>
    <lineage>
        <taxon>Bacteria</taxon>
        <taxon>Bacillati</taxon>
        <taxon>Actinomycetota</taxon>
        <taxon>Actinomycetes</taxon>
        <taxon>Kitasatosporales</taxon>
        <taxon>Streptomycetaceae</taxon>
        <taxon>Streptomyces</taxon>
    </lineage>
</organism>
<keyword evidence="3" id="KW-1185">Reference proteome</keyword>